<dbReference type="SUPFAM" id="SSF46785">
    <property type="entry name" value="Winged helix' DNA-binding domain"/>
    <property type="match status" value="1"/>
</dbReference>
<dbReference type="EMBL" id="VUND01000001">
    <property type="protein sequence ID" value="MST60032.1"/>
    <property type="molecule type" value="Genomic_DNA"/>
</dbReference>
<dbReference type="Proteomes" id="UP000434342">
    <property type="component" value="Unassembled WGS sequence"/>
</dbReference>
<protein>
    <recommendedName>
        <fullName evidence="3">DUF2513 domain-containing protein</fullName>
    </recommendedName>
</protein>
<dbReference type="RefSeq" id="WP_154540109.1">
    <property type="nucleotide sequence ID" value="NZ_VUND01000001.1"/>
</dbReference>
<reference evidence="1 2" key="1">
    <citation type="submission" date="2019-08" db="EMBL/GenBank/DDBJ databases">
        <title>In-depth cultivation of the pig gut microbiome towards novel bacterial diversity and tailored functional studies.</title>
        <authorList>
            <person name="Wylensek D."/>
            <person name="Hitch T.C.A."/>
            <person name="Clavel T."/>
        </authorList>
    </citation>
    <scope>NUCLEOTIDE SEQUENCE [LARGE SCALE GENOMIC DNA]</scope>
    <source>
        <strain evidence="1 2">WB01_CNA04</strain>
    </source>
</reference>
<evidence type="ECO:0000313" key="1">
    <source>
        <dbReference type="EMBL" id="MST60032.1"/>
    </source>
</evidence>
<evidence type="ECO:0000313" key="2">
    <source>
        <dbReference type="Proteomes" id="UP000434342"/>
    </source>
</evidence>
<dbReference type="AlphaFoldDB" id="A0A6N7X723"/>
<organism evidence="1 2">
    <name type="scientific">Parafannyhessea umbonata</name>
    <dbReference type="NCBI Taxonomy" id="604330"/>
    <lineage>
        <taxon>Bacteria</taxon>
        <taxon>Bacillati</taxon>
        <taxon>Actinomycetota</taxon>
        <taxon>Coriobacteriia</taxon>
        <taxon>Coriobacteriales</taxon>
        <taxon>Atopobiaceae</taxon>
        <taxon>Parafannyhessea</taxon>
    </lineage>
</organism>
<name>A0A6N7X723_9ACTN</name>
<accession>A0A6N7X723</accession>
<dbReference type="InterPro" id="IPR036390">
    <property type="entry name" value="WH_DNA-bd_sf"/>
</dbReference>
<proteinExistence type="predicted"/>
<sequence>MTRDYDTMRTVLAIVAANDGPTSYGDFISVRDEAALKRELARLEADGLIESTIEFQDGSGICLGGEISGLTPEGREFFRLIENDRVWALVSRTLDSAGIDVSYPLLKEVSEEIVKRYVIGFIPDM</sequence>
<comment type="caution">
    <text evidence="1">The sequence shown here is derived from an EMBL/GenBank/DDBJ whole genome shotgun (WGS) entry which is preliminary data.</text>
</comment>
<evidence type="ECO:0008006" key="3">
    <source>
        <dbReference type="Google" id="ProtNLM"/>
    </source>
</evidence>
<gene>
    <name evidence="1" type="ORF">FYJ69_03745</name>
</gene>